<dbReference type="Proteomes" id="UP000266183">
    <property type="component" value="Chromosome"/>
</dbReference>
<name>A0A385SNY0_9BACT</name>
<dbReference type="KEGG" id="chk:D4L85_20810"/>
<dbReference type="EMBL" id="CP032382">
    <property type="protein sequence ID" value="AYB32869.1"/>
    <property type="molecule type" value="Genomic_DNA"/>
</dbReference>
<sequence length="182" mass="20721">MWALGKRESSTLVRMFRKGFAGAVPRQMYVGCPGGTWGCSIVRTTHKQARSMTEIINHLLGKTKPKLKEGRWKAFNRHAVLIAEGCYVHNLKHGPWREYYDTGELMLEECYENGLPHGRYASYHPCGALVSEGVYVQGRREGYFKIYDKAGKHIKSLLFINNDLINEVHVHSHEKAEGRDGS</sequence>
<dbReference type="InterPro" id="IPR011652">
    <property type="entry name" value="MORN_2"/>
</dbReference>
<accession>A0A385SNY0</accession>
<organism evidence="1 2">
    <name type="scientific">Chryseolinea soli</name>
    <dbReference type="NCBI Taxonomy" id="2321403"/>
    <lineage>
        <taxon>Bacteria</taxon>
        <taxon>Pseudomonadati</taxon>
        <taxon>Bacteroidota</taxon>
        <taxon>Cytophagia</taxon>
        <taxon>Cytophagales</taxon>
        <taxon>Fulvivirgaceae</taxon>
        <taxon>Chryseolinea</taxon>
    </lineage>
</organism>
<protein>
    <recommendedName>
        <fullName evidence="3">Toxin-antitoxin system YwqK family antitoxin</fullName>
    </recommendedName>
</protein>
<dbReference type="Gene3D" id="3.90.930.1">
    <property type="match status" value="1"/>
</dbReference>
<reference evidence="2" key="1">
    <citation type="submission" date="2018-09" db="EMBL/GenBank/DDBJ databases">
        <title>Chryseolinea sp. KIS68-18 isolated from soil.</title>
        <authorList>
            <person name="Weon H.-Y."/>
            <person name="Kwon S.-W."/>
            <person name="Lee S.A."/>
        </authorList>
    </citation>
    <scope>NUCLEOTIDE SEQUENCE [LARGE SCALE GENOMIC DNA]</scope>
    <source>
        <strain evidence="2">KIS68-18</strain>
    </source>
</reference>
<evidence type="ECO:0000313" key="2">
    <source>
        <dbReference type="Proteomes" id="UP000266183"/>
    </source>
</evidence>
<dbReference type="Pfam" id="PF07661">
    <property type="entry name" value="MORN_2"/>
    <property type="match status" value="1"/>
</dbReference>
<dbReference type="SUPFAM" id="SSF82185">
    <property type="entry name" value="Histone H3 K4-specific methyltransferase SET7/9 N-terminal domain"/>
    <property type="match status" value="1"/>
</dbReference>
<keyword evidence="2" id="KW-1185">Reference proteome</keyword>
<evidence type="ECO:0008006" key="3">
    <source>
        <dbReference type="Google" id="ProtNLM"/>
    </source>
</evidence>
<proteinExistence type="predicted"/>
<evidence type="ECO:0000313" key="1">
    <source>
        <dbReference type="EMBL" id="AYB32869.1"/>
    </source>
</evidence>
<gene>
    <name evidence="1" type="ORF">D4L85_20810</name>
</gene>
<dbReference type="AlphaFoldDB" id="A0A385SNY0"/>